<dbReference type="PANTHER" id="PTHR11054:SF0">
    <property type="entry name" value="6-PHOSPHOGLUCONOLACTONASE"/>
    <property type="match status" value="1"/>
</dbReference>
<feature type="domain" description="Glucosamine/galactosamine-6-phosphate isomerase" evidence="8">
    <location>
        <begin position="10"/>
        <end position="226"/>
    </location>
</feature>
<keyword evidence="10" id="KW-1185">Reference proteome</keyword>
<comment type="similarity">
    <text evidence="4 7">Belongs to the glucosamine/galactosamine-6-phosphate isomerase family. 6-phosphogluconolactonase subfamily.</text>
</comment>
<comment type="caution">
    <text evidence="9">The sequence shown here is derived from an EMBL/GenBank/DDBJ whole genome shotgun (WGS) entry which is preliminary data.</text>
</comment>
<dbReference type="Pfam" id="PF01182">
    <property type="entry name" value="Glucosamine_iso"/>
    <property type="match status" value="1"/>
</dbReference>
<evidence type="ECO:0000259" key="8">
    <source>
        <dbReference type="Pfam" id="PF01182"/>
    </source>
</evidence>
<dbReference type="InterPro" id="IPR005900">
    <property type="entry name" value="6-phosphogluconolactonase_DevB"/>
</dbReference>
<dbReference type="GO" id="GO:0005975">
    <property type="term" value="P:carbohydrate metabolic process"/>
    <property type="evidence" value="ECO:0007669"/>
    <property type="project" value="UniProtKB-UniRule"/>
</dbReference>
<dbReference type="GO" id="GO:0017057">
    <property type="term" value="F:6-phosphogluconolactonase activity"/>
    <property type="evidence" value="ECO:0007669"/>
    <property type="project" value="UniProtKB-UniRule"/>
</dbReference>
<evidence type="ECO:0000256" key="3">
    <source>
        <dbReference type="ARBA" id="ARBA00004961"/>
    </source>
</evidence>
<name>A0A7W9BV56_9SPHN</name>
<dbReference type="Proteomes" id="UP000546701">
    <property type="component" value="Unassembled WGS sequence"/>
</dbReference>
<dbReference type="InterPro" id="IPR006148">
    <property type="entry name" value="Glc/Gal-6P_isomerase"/>
</dbReference>
<organism evidence="9 10">
    <name type="scientific">Sphingomonas prati</name>
    <dbReference type="NCBI Taxonomy" id="1843237"/>
    <lineage>
        <taxon>Bacteria</taxon>
        <taxon>Pseudomonadati</taxon>
        <taxon>Pseudomonadota</taxon>
        <taxon>Alphaproteobacteria</taxon>
        <taxon>Sphingomonadales</taxon>
        <taxon>Sphingomonadaceae</taxon>
        <taxon>Sphingomonas</taxon>
    </lineage>
</organism>
<sequence>MIEAEWWEFEDRDSLAQQVADDIEFVIERALAGRGHALLAVTGGSMPAAIFAELGKRKIAWDKVVITLTDDRIVPDDDKLSNFAELTKMAGKTGATLVPLVRGATATDDPAATGRAADARLADLHFPPDLVWLGMGEDGHTASIFPGPDFNHAVNGPAARRAVGVRPDPMPADRPANRVTLTLPALAGGHAMIVTIAGDVKKATLERAIEEGPSSTLPIGRVLAATEAAIDIYWSAE</sequence>
<comment type="pathway">
    <text evidence="3 7">Carbohydrate degradation; pentose phosphate pathway; D-ribulose 5-phosphate from D-glucose 6-phosphate (oxidative stage): step 2/3.</text>
</comment>
<evidence type="ECO:0000256" key="7">
    <source>
        <dbReference type="RuleBase" id="RU365095"/>
    </source>
</evidence>
<dbReference type="NCBIfam" id="TIGR01198">
    <property type="entry name" value="pgl"/>
    <property type="match status" value="1"/>
</dbReference>
<dbReference type="SUPFAM" id="SSF100950">
    <property type="entry name" value="NagB/RpiA/CoA transferase-like"/>
    <property type="match status" value="1"/>
</dbReference>
<protein>
    <recommendedName>
        <fullName evidence="6 7">6-phosphogluconolactonase</fullName>
        <shortName evidence="7">6PGL</shortName>
        <ecNumber evidence="5 7">3.1.1.31</ecNumber>
    </recommendedName>
</protein>
<evidence type="ECO:0000256" key="2">
    <source>
        <dbReference type="ARBA" id="ARBA00002681"/>
    </source>
</evidence>
<keyword evidence="7 9" id="KW-0378">Hydrolase</keyword>
<dbReference type="EMBL" id="JACIJR010000007">
    <property type="protein sequence ID" value="MBB5730585.1"/>
    <property type="molecule type" value="Genomic_DNA"/>
</dbReference>
<evidence type="ECO:0000256" key="5">
    <source>
        <dbReference type="ARBA" id="ARBA00013198"/>
    </source>
</evidence>
<gene>
    <name evidence="7" type="primary">pgl</name>
    <name evidence="9" type="ORF">FHS99_003088</name>
</gene>
<reference evidence="9 10" key="1">
    <citation type="submission" date="2020-08" db="EMBL/GenBank/DDBJ databases">
        <title>Genomic Encyclopedia of Type Strains, Phase IV (KMG-IV): sequencing the most valuable type-strain genomes for metagenomic binning, comparative biology and taxonomic classification.</title>
        <authorList>
            <person name="Goeker M."/>
        </authorList>
    </citation>
    <scope>NUCLEOTIDE SEQUENCE [LARGE SCALE GENOMIC DNA]</scope>
    <source>
        <strain evidence="9 10">DSM 103336</strain>
    </source>
</reference>
<dbReference type="RefSeq" id="WP_157176922.1">
    <property type="nucleotide sequence ID" value="NZ_BMJP01000005.1"/>
</dbReference>
<accession>A0A7W9BV56</accession>
<dbReference type="AlphaFoldDB" id="A0A7W9BV56"/>
<dbReference type="Gene3D" id="3.40.50.1360">
    <property type="match status" value="1"/>
</dbReference>
<dbReference type="GO" id="GO:0006098">
    <property type="term" value="P:pentose-phosphate shunt"/>
    <property type="evidence" value="ECO:0007669"/>
    <property type="project" value="UniProtKB-UniPathway"/>
</dbReference>
<evidence type="ECO:0000256" key="4">
    <source>
        <dbReference type="ARBA" id="ARBA00010662"/>
    </source>
</evidence>
<dbReference type="InterPro" id="IPR037171">
    <property type="entry name" value="NagB/RpiA_transferase-like"/>
</dbReference>
<comment type="function">
    <text evidence="2 7">Hydrolysis of 6-phosphogluconolactone to 6-phosphogluconate.</text>
</comment>
<evidence type="ECO:0000256" key="1">
    <source>
        <dbReference type="ARBA" id="ARBA00000832"/>
    </source>
</evidence>
<evidence type="ECO:0000313" key="10">
    <source>
        <dbReference type="Proteomes" id="UP000546701"/>
    </source>
</evidence>
<dbReference type="EC" id="3.1.1.31" evidence="5 7"/>
<dbReference type="UniPathway" id="UPA00115">
    <property type="reaction ID" value="UER00409"/>
</dbReference>
<dbReference type="CDD" id="cd01400">
    <property type="entry name" value="6PGL"/>
    <property type="match status" value="1"/>
</dbReference>
<evidence type="ECO:0000313" key="9">
    <source>
        <dbReference type="EMBL" id="MBB5730585.1"/>
    </source>
</evidence>
<dbReference type="InterPro" id="IPR039104">
    <property type="entry name" value="6PGL"/>
</dbReference>
<evidence type="ECO:0000256" key="6">
    <source>
        <dbReference type="ARBA" id="ARBA00020337"/>
    </source>
</evidence>
<dbReference type="OrthoDB" id="9810967at2"/>
<comment type="catalytic activity">
    <reaction evidence="1 7">
        <text>6-phospho-D-glucono-1,5-lactone + H2O = 6-phospho-D-gluconate + H(+)</text>
        <dbReference type="Rhea" id="RHEA:12556"/>
        <dbReference type="ChEBI" id="CHEBI:15377"/>
        <dbReference type="ChEBI" id="CHEBI:15378"/>
        <dbReference type="ChEBI" id="CHEBI:57955"/>
        <dbReference type="ChEBI" id="CHEBI:58759"/>
        <dbReference type="EC" id="3.1.1.31"/>
    </reaction>
</comment>
<proteinExistence type="inferred from homology"/>
<dbReference type="PANTHER" id="PTHR11054">
    <property type="entry name" value="6-PHOSPHOGLUCONOLACTONASE"/>
    <property type="match status" value="1"/>
</dbReference>